<sequence length="99" mass="11502">MWKRPESQKVVVPQAWYLNIIHTTPGSFAALPLVQFFLTGGLQALNFYLDNLYIHLLSREIFLPNVYQLFRRVFLLQPLTLGQLLSTSKGEKSRLQRNP</sequence>
<protein>
    <submittedName>
        <fullName evidence="1">Uncharacterized protein</fullName>
    </submittedName>
</protein>
<evidence type="ECO:0000313" key="1">
    <source>
        <dbReference type="EMBL" id="KAG9478241.1"/>
    </source>
</evidence>
<evidence type="ECO:0000313" key="2">
    <source>
        <dbReference type="Proteomes" id="UP000770717"/>
    </source>
</evidence>
<proteinExistence type="predicted"/>
<dbReference type="Proteomes" id="UP000770717">
    <property type="component" value="Unassembled WGS sequence"/>
</dbReference>
<dbReference type="EMBL" id="WNTK01000009">
    <property type="protein sequence ID" value="KAG9478241.1"/>
    <property type="molecule type" value="Genomic_DNA"/>
</dbReference>
<reference evidence="1" key="1">
    <citation type="thesis" date="2020" institute="ProQuest LLC" country="789 East Eisenhower Parkway, Ann Arbor, MI, USA">
        <title>Comparative Genomics and Chromosome Evolution.</title>
        <authorList>
            <person name="Mudd A.B."/>
        </authorList>
    </citation>
    <scope>NUCLEOTIDE SEQUENCE</scope>
    <source>
        <strain evidence="1">HN-11 Male</strain>
        <tissue evidence="1">Kidney and liver</tissue>
    </source>
</reference>
<comment type="caution">
    <text evidence="1">The sequence shown here is derived from an EMBL/GenBank/DDBJ whole genome shotgun (WGS) entry which is preliminary data.</text>
</comment>
<organism evidence="1 2">
    <name type="scientific">Eleutherodactylus coqui</name>
    <name type="common">Puerto Rican coqui</name>
    <dbReference type="NCBI Taxonomy" id="57060"/>
    <lineage>
        <taxon>Eukaryota</taxon>
        <taxon>Metazoa</taxon>
        <taxon>Chordata</taxon>
        <taxon>Craniata</taxon>
        <taxon>Vertebrata</taxon>
        <taxon>Euteleostomi</taxon>
        <taxon>Amphibia</taxon>
        <taxon>Batrachia</taxon>
        <taxon>Anura</taxon>
        <taxon>Neobatrachia</taxon>
        <taxon>Hyloidea</taxon>
        <taxon>Eleutherodactylidae</taxon>
        <taxon>Eleutherodactylinae</taxon>
        <taxon>Eleutherodactylus</taxon>
        <taxon>Eleutherodactylus</taxon>
    </lineage>
</organism>
<gene>
    <name evidence="1" type="ORF">GDO78_013308</name>
</gene>
<accession>A0A8J6F0T1</accession>
<name>A0A8J6F0T1_ELECQ</name>
<keyword evidence="2" id="KW-1185">Reference proteome</keyword>
<dbReference type="AlphaFoldDB" id="A0A8J6F0T1"/>